<sequence length="387" mass="42741">MTIAPDSPASVILVDPPPSDDPPPPYPSRERRARSSRRLSRRLQSTQLSSPEPIPDSEHDHPPAHSPPSRVLLRPFPPSDDASETTPLLAPSNASLISSTRRLTRPRSASHTSTVLSSSSAAPSLAQTVLSLFRADVDDSSDVDDYDLLAGEQRDDARAPTHGSHVHTGRDYVLPEYQHRESGRHPLLFSRRAWARYFRPVFKRAYYAAVFHLMVLNFPYALAAWIYLFIFTLTGTTLLMALPLGAVLCFFDLIGARAFARGELALQSTFHGPLAYPLPYPARPIFTRQRPATPAEVESGAATGTKYETSFYKNAYAMFTDPTSYQALFYFLVIKPGITLLVSLILVVFVPVAFVLVLPAPLVLRAVRRLGVWQANVAVEGLFLAMS</sequence>
<reference evidence="3" key="1">
    <citation type="submission" date="2011-04" db="EMBL/GenBank/DDBJ databases">
        <title>Evolution of plant cell wall degrading machinery underlies the functional diversity of forest fungi.</title>
        <authorList>
            <consortium name="US DOE Joint Genome Institute (JGI-PGF)"/>
            <person name="Eastwood D.C."/>
            <person name="Floudas D."/>
            <person name="Binder M."/>
            <person name="Majcherczyk A."/>
            <person name="Schneider P."/>
            <person name="Aerts A."/>
            <person name="Asiegbu F.O."/>
            <person name="Baker S.E."/>
            <person name="Barry K."/>
            <person name="Bendiksby M."/>
            <person name="Blumentritt M."/>
            <person name="Coutinho P.M."/>
            <person name="Cullen D."/>
            <person name="Cullen D."/>
            <person name="Gathman A."/>
            <person name="Goodell B."/>
            <person name="Henrissat B."/>
            <person name="Ihrmark K."/>
            <person name="Kauserud H."/>
            <person name="Kohler A."/>
            <person name="LaButti K."/>
            <person name="Lapidus A."/>
            <person name="Lavin J.L."/>
            <person name="Lee Y.-H."/>
            <person name="Lindquist E."/>
            <person name="Lilly W."/>
            <person name="Lucas S."/>
            <person name="Morin E."/>
            <person name="Murat C."/>
            <person name="Oguiza J.A."/>
            <person name="Park J."/>
            <person name="Pisabarro A.G."/>
            <person name="Riley R."/>
            <person name="Rosling A."/>
            <person name="Salamov A."/>
            <person name="Schmidt O."/>
            <person name="Schmutz J."/>
            <person name="Skrede I."/>
            <person name="Stenlid J."/>
            <person name="Wiebenga A."/>
            <person name="Xie X."/>
            <person name="Kues U."/>
            <person name="Hibbett D.S."/>
            <person name="Hoffmeister D."/>
            <person name="Hogberg N."/>
            <person name="Martin F."/>
            <person name="Grigoriev I.V."/>
            <person name="Watkinson S.C."/>
        </authorList>
    </citation>
    <scope>NUCLEOTIDE SEQUENCE</scope>
    <source>
        <strain evidence="3">S7.9</strain>
    </source>
</reference>
<protein>
    <submittedName>
        <fullName evidence="3">Uncharacterized protein</fullName>
    </submittedName>
</protein>
<feature type="compositionally biased region" description="Low complexity" evidence="1">
    <location>
        <begin position="109"/>
        <end position="120"/>
    </location>
</feature>
<dbReference type="KEGG" id="sla:SERLADRAFT_448903"/>
<dbReference type="Proteomes" id="UP000008064">
    <property type="component" value="Unassembled WGS sequence"/>
</dbReference>
<feature type="region of interest" description="Disordered" evidence="1">
    <location>
        <begin position="1"/>
        <end position="120"/>
    </location>
</feature>
<gene>
    <name evidence="3" type="ORF">SERLADRAFT_448903</name>
</gene>
<dbReference type="OrthoDB" id="2576477at2759"/>
<feature type="compositionally biased region" description="Pro residues" evidence="1">
    <location>
        <begin position="15"/>
        <end position="27"/>
    </location>
</feature>
<keyword evidence="2" id="KW-0472">Membrane</keyword>
<organism>
    <name type="scientific">Serpula lacrymans var. lacrymans (strain S7.9)</name>
    <name type="common">Dry rot fungus</name>
    <dbReference type="NCBI Taxonomy" id="578457"/>
    <lineage>
        <taxon>Eukaryota</taxon>
        <taxon>Fungi</taxon>
        <taxon>Dikarya</taxon>
        <taxon>Basidiomycota</taxon>
        <taxon>Agaricomycotina</taxon>
        <taxon>Agaricomycetes</taxon>
        <taxon>Agaricomycetidae</taxon>
        <taxon>Boletales</taxon>
        <taxon>Coniophorineae</taxon>
        <taxon>Serpulaceae</taxon>
        <taxon>Serpula</taxon>
    </lineage>
</organism>
<feature type="transmembrane region" description="Helical" evidence="2">
    <location>
        <begin position="340"/>
        <end position="364"/>
    </location>
</feature>
<keyword evidence="2" id="KW-0812">Transmembrane</keyword>
<feature type="compositionally biased region" description="Polar residues" evidence="1">
    <location>
        <begin position="92"/>
        <end position="101"/>
    </location>
</feature>
<dbReference type="HOGENOM" id="CLU_035058_0_0_1"/>
<dbReference type="EMBL" id="GL945433">
    <property type="protein sequence ID" value="EGO26018.1"/>
    <property type="molecule type" value="Genomic_DNA"/>
</dbReference>
<proteinExistence type="predicted"/>
<feature type="compositionally biased region" description="Basic residues" evidence="1">
    <location>
        <begin position="31"/>
        <end position="41"/>
    </location>
</feature>
<evidence type="ECO:0000256" key="2">
    <source>
        <dbReference type="SAM" id="Phobius"/>
    </source>
</evidence>
<evidence type="ECO:0000256" key="1">
    <source>
        <dbReference type="SAM" id="MobiDB-lite"/>
    </source>
</evidence>
<accession>F8NVB7</accession>
<name>F8NVB7_SERL9</name>
<keyword evidence="2" id="KW-1133">Transmembrane helix</keyword>
<dbReference type="RefSeq" id="XP_007318140.1">
    <property type="nucleotide sequence ID" value="XM_007318078.1"/>
</dbReference>
<dbReference type="GeneID" id="18816512"/>
<evidence type="ECO:0000313" key="3">
    <source>
        <dbReference type="EMBL" id="EGO26018.1"/>
    </source>
</evidence>
<feature type="transmembrane region" description="Helical" evidence="2">
    <location>
        <begin position="205"/>
        <end position="230"/>
    </location>
</feature>
<feature type="transmembrane region" description="Helical" evidence="2">
    <location>
        <begin position="236"/>
        <end position="254"/>
    </location>
</feature>
<feature type="compositionally biased region" description="Low complexity" evidence="1">
    <location>
        <begin position="42"/>
        <end position="51"/>
    </location>
</feature>
<dbReference type="AlphaFoldDB" id="F8NVB7"/>